<keyword evidence="1" id="KW-0472">Membrane</keyword>
<evidence type="ECO:0008006" key="4">
    <source>
        <dbReference type="Google" id="ProtNLM"/>
    </source>
</evidence>
<reference evidence="2 3" key="1">
    <citation type="submission" date="2014-08" db="EMBL/GenBank/DDBJ databases">
        <authorList>
            <person name="Moulin Lionel"/>
        </authorList>
    </citation>
    <scope>NUCLEOTIDE SEQUENCE [LARGE SCALE GENOMIC DNA]</scope>
</reference>
<evidence type="ECO:0000313" key="2">
    <source>
        <dbReference type="EMBL" id="CDX55384.1"/>
    </source>
</evidence>
<feature type="transmembrane region" description="Helical" evidence="1">
    <location>
        <begin position="92"/>
        <end position="108"/>
    </location>
</feature>
<name>A0A090GU53_MESPL</name>
<feature type="transmembrane region" description="Helical" evidence="1">
    <location>
        <begin position="66"/>
        <end position="86"/>
    </location>
</feature>
<dbReference type="AlphaFoldDB" id="A0A090GU53"/>
<gene>
    <name evidence="2" type="ORF">MPL3365_200017</name>
</gene>
<dbReference type="Proteomes" id="UP000046122">
    <property type="component" value="Unassembled WGS sequence"/>
</dbReference>
<sequence length="191" mass="20587">MTGSIFLERLTSLTKRATRYASPFMLQTTGDSSGRFFLVVIVGLIGVVFILVAIFILVVGLIVARGFGVGVIVFVVIFILVVRLIVGRGRGFLVIAFFLVVFGRIGGFDRCSGGMVEEVFGSGFDALGGGRGLFNQVDIVNGIHGMPPWFGERFLSDACRCPRTAAHFRATCIGSPMRRSSSYDCKPAPAH</sequence>
<evidence type="ECO:0000313" key="3">
    <source>
        <dbReference type="Proteomes" id="UP000046122"/>
    </source>
</evidence>
<dbReference type="EMBL" id="CCNE01000013">
    <property type="protein sequence ID" value="CDX55384.1"/>
    <property type="molecule type" value="Genomic_DNA"/>
</dbReference>
<accession>A0A090GU53</accession>
<keyword evidence="1" id="KW-0812">Transmembrane</keyword>
<protein>
    <recommendedName>
        <fullName evidence="4">Transmembrane protein</fullName>
    </recommendedName>
</protein>
<organism evidence="2 3">
    <name type="scientific">Mesorhizobium plurifarium</name>
    <dbReference type="NCBI Taxonomy" id="69974"/>
    <lineage>
        <taxon>Bacteria</taxon>
        <taxon>Pseudomonadati</taxon>
        <taxon>Pseudomonadota</taxon>
        <taxon>Alphaproteobacteria</taxon>
        <taxon>Hyphomicrobiales</taxon>
        <taxon>Phyllobacteriaceae</taxon>
        <taxon>Mesorhizobium</taxon>
    </lineage>
</organism>
<feature type="transmembrane region" description="Helical" evidence="1">
    <location>
        <begin position="36"/>
        <end position="59"/>
    </location>
</feature>
<keyword evidence="1" id="KW-1133">Transmembrane helix</keyword>
<evidence type="ECO:0000256" key="1">
    <source>
        <dbReference type="SAM" id="Phobius"/>
    </source>
</evidence>
<proteinExistence type="predicted"/>